<dbReference type="InterPro" id="IPR020449">
    <property type="entry name" value="Tscrpt_reg_AraC-type_HTH"/>
</dbReference>
<accession>A0ABU6CXU9</accession>
<name>A0ABU6CXU9_9GAMM</name>
<evidence type="ECO:0000313" key="5">
    <source>
        <dbReference type="EMBL" id="MEB4591656.1"/>
    </source>
</evidence>
<dbReference type="InterPro" id="IPR018060">
    <property type="entry name" value="HTH_AraC"/>
</dbReference>
<dbReference type="PANTHER" id="PTHR40055">
    <property type="entry name" value="TRANSCRIPTIONAL REGULATOR YGIV-RELATED"/>
    <property type="match status" value="1"/>
</dbReference>
<dbReference type="Gene3D" id="3.20.80.10">
    <property type="entry name" value="Regulatory factor, effector binding domain"/>
    <property type="match status" value="1"/>
</dbReference>
<keyword evidence="3" id="KW-0804">Transcription</keyword>
<keyword evidence="6" id="KW-1185">Reference proteome</keyword>
<feature type="domain" description="HTH araC/xylS-type" evidence="4">
    <location>
        <begin position="14"/>
        <end position="113"/>
    </location>
</feature>
<organism evidence="5 6">
    <name type="scientific">Candidatus Thiothrix phosphatis</name>
    <dbReference type="NCBI Taxonomy" id="3112415"/>
    <lineage>
        <taxon>Bacteria</taxon>
        <taxon>Pseudomonadati</taxon>
        <taxon>Pseudomonadota</taxon>
        <taxon>Gammaproteobacteria</taxon>
        <taxon>Thiotrichales</taxon>
        <taxon>Thiotrichaceae</taxon>
        <taxon>Thiothrix</taxon>
    </lineage>
</organism>
<dbReference type="InterPro" id="IPR011256">
    <property type="entry name" value="Reg_factor_effector_dom_sf"/>
</dbReference>
<evidence type="ECO:0000256" key="2">
    <source>
        <dbReference type="ARBA" id="ARBA00023125"/>
    </source>
</evidence>
<dbReference type="SUPFAM" id="SSF55136">
    <property type="entry name" value="Probable bacterial effector-binding domain"/>
    <property type="match status" value="1"/>
</dbReference>
<keyword evidence="1" id="KW-0805">Transcription regulation</keyword>
<dbReference type="InterPro" id="IPR010499">
    <property type="entry name" value="AraC_E-bd"/>
</dbReference>
<dbReference type="Pfam" id="PF06445">
    <property type="entry name" value="GyrI-like"/>
    <property type="match status" value="1"/>
</dbReference>
<dbReference type="PROSITE" id="PS00041">
    <property type="entry name" value="HTH_ARAC_FAMILY_1"/>
    <property type="match status" value="1"/>
</dbReference>
<evidence type="ECO:0000259" key="4">
    <source>
        <dbReference type="PROSITE" id="PS01124"/>
    </source>
</evidence>
<reference evidence="5 6" key="2">
    <citation type="submission" date="2024-01" db="EMBL/GenBank/DDBJ databases">
        <authorList>
            <person name="Xie X."/>
        </authorList>
    </citation>
    <scope>NUCLEOTIDE SEQUENCE [LARGE SCALE GENOMIC DNA]</scope>
    <source>
        <strain evidence="5">SCUT-1</strain>
    </source>
</reference>
<dbReference type="SMART" id="SM00342">
    <property type="entry name" value="HTH_ARAC"/>
    <property type="match status" value="1"/>
</dbReference>
<evidence type="ECO:0000313" key="6">
    <source>
        <dbReference type="Proteomes" id="UP001308005"/>
    </source>
</evidence>
<dbReference type="PANTHER" id="PTHR40055:SF1">
    <property type="entry name" value="TRANSCRIPTIONAL REGULATOR YGIV-RELATED"/>
    <property type="match status" value="1"/>
</dbReference>
<dbReference type="Gene3D" id="1.10.10.60">
    <property type="entry name" value="Homeodomain-like"/>
    <property type="match status" value="2"/>
</dbReference>
<reference evidence="6" key="1">
    <citation type="submission" date="2023-07" db="EMBL/GenBank/DDBJ databases">
        <title>The carbon used by Thiothrix.</title>
        <authorList>
            <person name="Chen L."/>
        </authorList>
    </citation>
    <scope>NUCLEOTIDE SEQUENCE [LARGE SCALE GENOMIC DNA]</scope>
</reference>
<gene>
    <name evidence="5" type="ORF">VSS37_11750</name>
</gene>
<dbReference type="PRINTS" id="PR00032">
    <property type="entry name" value="HTHARAC"/>
</dbReference>
<sequence length="288" mass="33106">MTTKAGQRYAERFEQVFDHIDRHLDEPLSVDELSSLANFSRFHFQRQFSGYVGLSVTRYIQHLRLQRAANQLVFHEQRRIIDIALEAGFENPESFSRAFKKSFGQTPSLFRQQPAWRPWNERLQRPKRPRNTTMKVTIVDFAATLVGALEHHGDPGHVNESVKTFIDWRKASGLSPIASKRSFGIAYSDPDTTPADEFRFDICGEVDAPVPENPQGVITKQIPAGRCATVLHHGSLDRIADSIYPLYREWLPESGEELRDFPLFFQYLKLPPDTPEHELETAIYLPLK</sequence>
<keyword evidence="2" id="KW-0238">DNA-binding</keyword>
<dbReference type="SMART" id="SM00871">
    <property type="entry name" value="AraC_E_bind"/>
    <property type="match status" value="1"/>
</dbReference>
<protein>
    <submittedName>
        <fullName evidence="5">AraC family transcriptional regulator</fullName>
    </submittedName>
</protein>
<dbReference type="Proteomes" id="UP001308005">
    <property type="component" value="Unassembled WGS sequence"/>
</dbReference>
<dbReference type="PROSITE" id="PS01124">
    <property type="entry name" value="HTH_ARAC_FAMILY_2"/>
    <property type="match status" value="1"/>
</dbReference>
<dbReference type="InterPro" id="IPR029442">
    <property type="entry name" value="GyrI-like"/>
</dbReference>
<dbReference type="InterPro" id="IPR018062">
    <property type="entry name" value="HTH_AraC-typ_CS"/>
</dbReference>
<dbReference type="InterPro" id="IPR009057">
    <property type="entry name" value="Homeodomain-like_sf"/>
</dbReference>
<evidence type="ECO:0000256" key="1">
    <source>
        <dbReference type="ARBA" id="ARBA00023015"/>
    </source>
</evidence>
<evidence type="ECO:0000256" key="3">
    <source>
        <dbReference type="ARBA" id="ARBA00023163"/>
    </source>
</evidence>
<dbReference type="SUPFAM" id="SSF46689">
    <property type="entry name" value="Homeodomain-like"/>
    <property type="match status" value="2"/>
</dbReference>
<proteinExistence type="predicted"/>
<dbReference type="InterPro" id="IPR050908">
    <property type="entry name" value="SmbC-like"/>
</dbReference>
<dbReference type="RefSeq" id="WP_324695431.1">
    <property type="nucleotide sequence ID" value="NZ_JAYMYJ010000112.1"/>
</dbReference>
<dbReference type="Pfam" id="PF12833">
    <property type="entry name" value="HTH_18"/>
    <property type="match status" value="1"/>
</dbReference>
<dbReference type="EMBL" id="JAYMYJ010000112">
    <property type="protein sequence ID" value="MEB4591656.1"/>
    <property type="molecule type" value="Genomic_DNA"/>
</dbReference>
<comment type="caution">
    <text evidence="5">The sequence shown here is derived from an EMBL/GenBank/DDBJ whole genome shotgun (WGS) entry which is preliminary data.</text>
</comment>